<accession>A0A6J5MRG3</accession>
<sequence length="339" mass="39465">MKILILMDNASGVSFHRLFTPYAKLQQDYDIVVDVSQTPTDWVNMDYTPYDVVVFNRWLGIYQYNVFEAILKAKCKLVCDIDDYWVIPRSNPAFKFYKKVIKNCVKDAMSLADIVTCSTDHLASKVKEFNENTITFRNALDLTHEQWNLPKQKGDKLRIGWVGGISHLEDLKCVGDAVKRFCEENDAEFYMAGYHSDAVEWHMCEKAITGVGLEQRPEWFKTILGTRADLYGQSYALFDFCIAPLSESNFNQYKSELKIVEAAAYKLPIICSDVKPYNFHWDNQGVLFTKNTFEDWYNALNNIHEYSVRGNANFEYCDQHHNLKTINEQRYKMLVELCK</sequence>
<organism evidence="1">
    <name type="scientific">uncultured Caudovirales phage</name>
    <dbReference type="NCBI Taxonomy" id="2100421"/>
    <lineage>
        <taxon>Viruses</taxon>
        <taxon>Duplodnaviria</taxon>
        <taxon>Heunggongvirae</taxon>
        <taxon>Uroviricota</taxon>
        <taxon>Caudoviricetes</taxon>
        <taxon>Peduoviridae</taxon>
        <taxon>Maltschvirus</taxon>
        <taxon>Maltschvirus maltsch</taxon>
    </lineage>
</organism>
<evidence type="ECO:0000313" key="1">
    <source>
        <dbReference type="EMBL" id="CAB4148601.1"/>
    </source>
</evidence>
<reference evidence="1" key="1">
    <citation type="submission" date="2020-04" db="EMBL/GenBank/DDBJ databases">
        <authorList>
            <person name="Chiriac C."/>
            <person name="Salcher M."/>
            <person name="Ghai R."/>
            <person name="Kavagutti S V."/>
        </authorList>
    </citation>
    <scope>NUCLEOTIDE SEQUENCE</scope>
</reference>
<dbReference type="EMBL" id="LR796508">
    <property type="protein sequence ID" value="CAB4148601.1"/>
    <property type="molecule type" value="Genomic_DNA"/>
</dbReference>
<dbReference type="GO" id="GO:0016740">
    <property type="term" value="F:transferase activity"/>
    <property type="evidence" value="ECO:0007669"/>
    <property type="project" value="UniProtKB-KW"/>
</dbReference>
<dbReference type="Gene3D" id="3.40.50.2000">
    <property type="entry name" value="Glycogen Phosphorylase B"/>
    <property type="match status" value="1"/>
</dbReference>
<keyword evidence="1" id="KW-0808">Transferase</keyword>
<dbReference type="Pfam" id="PF13692">
    <property type="entry name" value="Glyco_trans_1_4"/>
    <property type="match status" value="1"/>
</dbReference>
<proteinExistence type="predicted"/>
<dbReference type="SUPFAM" id="SSF53756">
    <property type="entry name" value="UDP-Glycosyltransferase/glycogen phosphorylase"/>
    <property type="match status" value="1"/>
</dbReference>
<protein>
    <submittedName>
        <fullName evidence="1">Glycosyl transferases group 1</fullName>
    </submittedName>
</protein>
<name>A0A6J5MRG3_9CAUD</name>
<gene>
    <name evidence="1" type="ORF">UFOVP528_12</name>
</gene>